<accession>A0AAV2DY29</accession>
<evidence type="ECO:0000313" key="1">
    <source>
        <dbReference type="EMBL" id="CAL1378448.1"/>
    </source>
</evidence>
<organism evidence="1 2">
    <name type="scientific">Linum trigynum</name>
    <dbReference type="NCBI Taxonomy" id="586398"/>
    <lineage>
        <taxon>Eukaryota</taxon>
        <taxon>Viridiplantae</taxon>
        <taxon>Streptophyta</taxon>
        <taxon>Embryophyta</taxon>
        <taxon>Tracheophyta</taxon>
        <taxon>Spermatophyta</taxon>
        <taxon>Magnoliopsida</taxon>
        <taxon>eudicotyledons</taxon>
        <taxon>Gunneridae</taxon>
        <taxon>Pentapetalae</taxon>
        <taxon>rosids</taxon>
        <taxon>fabids</taxon>
        <taxon>Malpighiales</taxon>
        <taxon>Linaceae</taxon>
        <taxon>Linum</taxon>
    </lineage>
</organism>
<name>A0AAV2DY29_9ROSI</name>
<dbReference type="PANTHER" id="PTHR10775">
    <property type="entry name" value="OS08G0208400 PROTEIN"/>
    <property type="match status" value="1"/>
</dbReference>
<gene>
    <name evidence="1" type="ORF">LTRI10_LOCUS20025</name>
</gene>
<proteinExistence type="predicted"/>
<dbReference type="Proteomes" id="UP001497516">
    <property type="component" value="Chromosome 3"/>
</dbReference>
<dbReference type="PANTHER" id="PTHR10775:SF185">
    <property type="entry name" value="OS08G0208400 PROTEIN"/>
    <property type="match status" value="1"/>
</dbReference>
<keyword evidence="2" id="KW-1185">Reference proteome</keyword>
<sequence length="136" mass="15853">MNIKIQTNSSDKAFNQYLELINEGLPNGETLPTSFYEVKKYMRDLGFGYTIIDACPNNCVLYRGQLEAARECPKCKEPRFKSGKQKDVALKRARYSPIMDRLQQLFTTKDLAKDMRWHKDKRVDDDMLRHPTDGKT</sequence>
<evidence type="ECO:0000313" key="2">
    <source>
        <dbReference type="Proteomes" id="UP001497516"/>
    </source>
</evidence>
<protein>
    <submittedName>
        <fullName evidence="1">Uncharacterized protein</fullName>
    </submittedName>
</protein>
<dbReference type="EMBL" id="OZ034816">
    <property type="protein sequence ID" value="CAL1378448.1"/>
    <property type="molecule type" value="Genomic_DNA"/>
</dbReference>
<dbReference type="AlphaFoldDB" id="A0AAV2DY29"/>
<reference evidence="1 2" key="1">
    <citation type="submission" date="2024-04" db="EMBL/GenBank/DDBJ databases">
        <authorList>
            <person name="Fracassetti M."/>
        </authorList>
    </citation>
    <scope>NUCLEOTIDE SEQUENCE [LARGE SCALE GENOMIC DNA]</scope>
</reference>